<evidence type="ECO:0000256" key="1">
    <source>
        <dbReference type="SAM" id="Phobius"/>
    </source>
</evidence>
<accession>A0A4Z0LWL2</accession>
<organism evidence="2 3">
    <name type="scientific">Mangrovimicrobium sediminis</name>
    <dbReference type="NCBI Taxonomy" id="2562682"/>
    <lineage>
        <taxon>Bacteria</taxon>
        <taxon>Pseudomonadati</taxon>
        <taxon>Pseudomonadota</taxon>
        <taxon>Gammaproteobacteria</taxon>
        <taxon>Cellvibrionales</taxon>
        <taxon>Halieaceae</taxon>
        <taxon>Mangrovimicrobium</taxon>
    </lineage>
</organism>
<keyword evidence="1" id="KW-0812">Transmembrane</keyword>
<dbReference type="RefSeq" id="WP_135446130.1">
    <property type="nucleotide sequence ID" value="NZ_SRLE01000013.1"/>
</dbReference>
<keyword evidence="1" id="KW-1133">Transmembrane helix</keyword>
<keyword evidence="1" id="KW-0472">Membrane</keyword>
<keyword evidence="3" id="KW-1185">Reference proteome</keyword>
<dbReference type="OrthoDB" id="5747125at2"/>
<sequence>MRRTDLSKLGILLVAGLCLPGLAHASFVPVVVELAAVSPAVQAVPVLSPGLLAALALVLVVIGLRVVRSRGAQRSFLGLLAGAGLLLAVAGVEHTRAVMVIPVVPPTDPACNNGSIALDTGGNGFSGVMIQNACETTTLEVQGYLNLPCAPVDQIVTDADIGDRIAPGASATTNYCLPPS</sequence>
<proteinExistence type="predicted"/>
<dbReference type="AlphaFoldDB" id="A0A4Z0LWL2"/>
<comment type="caution">
    <text evidence="2">The sequence shown here is derived from an EMBL/GenBank/DDBJ whole genome shotgun (WGS) entry which is preliminary data.</text>
</comment>
<protein>
    <recommendedName>
        <fullName evidence="4">Midcut-by-XrtH protein</fullName>
    </recommendedName>
</protein>
<evidence type="ECO:0000313" key="2">
    <source>
        <dbReference type="EMBL" id="TGD71614.1"/>
    </source>
</evidence>
<dbReference type="Proteomes" id="UP000298050">
    <property type="component" value="Unassembled WGS sequence"/>
</dbReference>
<evidence type="ECO:0008006" key="4">
    <source>
        <dbReference type="Google" id="ProtNLM"/>
    </source>
</evidence>
<feature type="transmembrane region" description="Helical" evidence="1">
    <location>
        <begin position="41"/>
        <end position="64"/>
    </location>
</feature>
<dbReference type="EMBL" id="SRLE01000013">
    <property type="protein sequence ID" value="TGD71614.1"/>
    <property type="molecule type" value="Genomic_DNA"/>
</dbReference>
<feature type="transmembrane region" description="Helical" evidence="1">
    <location>
        <begin position="76"/>
        <end position="92"/>
    </location>
</feature>
<evidence type="ECO:0000313" key="3">
    <source>
        <dbReference type="Proteomes" id="UP000298050"/>
    </source>
</evidence>
<name>A0A4Z0LWL2_9GAMM</name>
<reference evidence="2 3" key="1">
    <citation type="submission" date="2019-04" db="EMBL/GenBank/DDBJ databases">
        <title>Taxonomy of novel Haliea sp. from mangrove soil of West Coast of India.</title>
        <authorList>
            <person name="Verma A."/>
            <person name="Kumar P."/>
            <person name="Krishnamurthi S."/>
        </authorList>
    </citation>
    <scope>NUCLEOTIDE SEQUENCE [LARGE SCALE GENOMIC DNA]</scope>
    <source>
        <strain evidence="2 3">SAOS-164</strain>
    </source>
</reference>
<gene>
    <name evidence="2" type="ORF">E4634_18420</name>
</gene>